<protein>
    <submittedName>
        <fullName evidence="2">Uncharacterized protein</fullName>
    </submittedName>
</protein>
<name>A0A1V9XJX2_9ACAR</name>
<feature type="region of interest" description="Disordered" evidence="1">
    <location>
        <begin position="51"/>
        <end position="71"/>
    </location>
</feature>
<dbReference type="AlphaFoldDB" id="A0A1V9XJX2"/>
<dbReference type="Proteomes" id="UP000192247">
    <property type="component" value="Unassembled WGS sequence"/>
</dbReference>
<gene>
    <name evidence="2" type="ORF">BIW11_09590</name>
</gene>
<keyword evidence="3" id="KW-1185">Reference proteome</keyword>
<proteinExistence type="predicted"/>
<feature type="compositionally biased region" description="Basic and acidic residues" evidence="1">
    <location>
        <begin position="54"/>
        <end position="71"/>
    </location>
</feature>
<reference evidence="2 3" key="1">
    <citation type="journal article" date="2017" name="Gigascience">
        <title>Draft genome of the honey bee ectoparasitic mite, Tropilaelaps mercedesae, is shaped by the parasitic life history.</title>
        <authorList>
            <person name="Dong X."/>
            <person name="Armstrong S.D."/>
            <person name="Xia D."/>
            <person name="Makepeace B.L."/>
            <person name="Darby A.C."/>
            <person name="Kadowaki T."/>
        </authorList>
    </citation>
    <scope>NUCLEOTIDE SEQUENCE [LARGE SCALE GENOMIC DNA]</scope>
    <source>
        <strain evidence="2">Wuxi-XJTLU</strain>
    </source>
</reference>
<organism evidence="2 3">
    <name type="scientific">Tropilaelaps mercedesae</name>
    <dbReference type="NCBI Taxonomy" id="418985"/>
    <lineage>
        <taxon>Eukaryota</taxon>
        <taxon>Metazoa</taxon>
        <taxon>Ecdysozoa</taxon>
        <taxon>Arthropoda</taxon>
        <taxon>Chelicerata</taxon>
        <taxon>Arachnida</taxon>
        <taxon>Acari</taxon>
        <taxon>Parasitiformes</taxon>
        <taxon>Mesostigmata</taxon>
        <taxon>Gamasina</taxon>
        <taxon>Dermanyssoidea</taxon>
        <taxon>Laelapidae</taxon>
        <taxon>Tropilaelaps</taxon>
    </lineage>
</organism>
<evidence type="ECO:0000313" key="2">
    <source>
        <dbReference type="EMBL" id="OQR73672.1"/>
    </source>
</evidence>
<evidence type="ECO:0000256" key="1">
    <source>
        <dbReference type="SAM" id="MobiDB-lite"/>
    </source>
</evidence>
<sequence>MFAGSQLLDEMMAAAESLSTTHTSVTTRTVTEIEHDADGHAHEKTVTITTTRKVTTDKEGKQTVEETESRS</sequence>
<dbReference type="EMBL" id="MNPL01009526">
    <property type="protein sequence ID" value="OQR73672.1"/>
    <property type="molecule type" value="Genomic_DNA"/>
</dbReference>
<evidence type="ECO:0000313" key="3">
    <source>
        <dbReference type="Proteomes" id="UP000192247"/>
    </source>
</evidence>
<comment type="caution">
    <text evidence="2">The sequence shown here is derived from an EMBL/GenBank/DDBJ whole genome shotgun (WGS) entry which is preliminary data.</text>
</comment>
<accession>A0A1V9XJX2</accession>
<dbReference type="InParanoid" id="A0A1V9XJX2"/>